<gene>
    <name evidence="1" type="ORF">V5O48_013833</name>
</gene>
<evidence type="ECO:0000313" key="1">
    <source>
        <dbReference type="EMBL" id="KAL0568160.1"/>
    </source>
</evidence>
<evidence type="ECO:0000313" key="2">
    <source>
        <dbReference type="Proteomes" id="UP001465976"/>
    </source>
</evidence>
<accession>A0ABR3EZ12</accession>
<comment type="caution">
    <text evidence="1">The sequence shown here is derived from an EMBL/GenBank/DDBJ whole genome shotgun (WGS) entry which is preliminary data.</text>
</comment>
<sequence length="473" mass="53215">MGVKEPVEENELDSSALNNWTFNTDGWAKSSKWQGFYETCLEDKLETEVEGAKIFSIPVKEKVYLVRDCYPSLSAEVKKLSGMRLPVLIMGQPGTGTSVSPFLGLSKEGLTRTIDCAPQHLGKSIALYYLLGQALSNRKTQPSILVTPSFTYVFYDREAWEIETSKCGSGSYALPTSGTEAFCQVFVDWDLGAGTISDVFLDPAYTIVQAAFPDPQKFAWRTQVSPVLIGLPNWRKREIIEGFPFWRGSMDYVRSLWSALVKRDSQDTRVLLLEKWFKTAQRIKYVQAEVQEAGSDEDDADAGPTPSDADLEVIIEREAEKGVSRIYRQLARLSDVYAISVVLALKILVTDAMRRVGPCPRDIYEYIHGVPVQSPESIVDSLDEKALQTMDANFPNDLRLDRAFQSVVMVTPLDPGPGQRYLPSNRCAVAPEWFFTIKSADVKKVMMQKLDDEDEKENEKNEELYLKGMVEQL</sequence>
<reference evidence="1 2" key="1">
    <citation type="submission" date="2024-02" db="EMBL/GenBank/DDBJ databases">
        <title>A draft genome for the cacao thread blight pathogen Marasmius crinis-equi.</title>
        <authorList>
            <person name="Cohen S.P."/>
            <person name="Baruah I.K."/>
            <person name="Amoako-Attah I."/>
            <person name="Bukari Y."/>
            <person name="Meinhardt L.W."/>
            <person name="Bailey B.A."/>
        </authorList>
    </citation>
    <scope>NUCLEOTIDE SEQUENCE [LARGE SCALE GENOMIC DNA]</scope>
    <source>
        <strain evidence="1 2">GH-76</strain>
    </source>
</reference>
<name>A0ABR3EZ12_9AGAR</name>
<keyword evidence="2" id="KW-1185">Reference proteome</keyword>
<organism evidence="1 2">
    <name type="scientific">Marasmius crinis-equi</name>
    <dbReference type="NCBI Taxonomy" id="585013"/>
    <lineage>
        <taxon>Eukaryota</taxon>
        <taxon>Fungi</taxon>
        <taxon>Dikarya</taxon>
        <taxon>Basidiomycota</taxon>
        <taxon>Agaricomycotina</taxon>
        <taxon>Agaricomycetes</taxon>
        <taxon>Agaricomycetidae</taxon>
        <taxon>Agaricales</taxon>
        <taxon>Marasmiineae</taxon>
        <taxon>Marasmiaceae</taxon>
        <taxon>Marasmius</taxon>
    </lineage>
</organism>
<dbReference type="Proteomes" id="UP001465976">
    <property type="component" value="Unassembled WGS sequence"/>
</dbReference>
<protein>
    <submittedName>
        <fullName evidence="1">Uncharacterized protein</fullName>
    </submittedName>
</protein>
<feature type="non-terminal residue" evidence="1">
    <location>
        <position position="473"/>
    </location>
</feature>
<proteinExistence type="predicted"/>
<dbReference type="EMBL" id="JBAHYK010001401">
    <property type="protein sequence ID" value="KAL0568160.1"/>
    <property type="molecule type" value="Genomic_DNA"/>
</dbReference>